<proteinExistence type="inferred from homology"/>
<dbReference type="RefSeq" id="WP_188627323.1">
    <property type="nucleotide sequence ID" value="NZ_BMIL01000008.1"/>
</dbReference>
<reference evidence="9" key="1">
    <citation type="journal article" date="2014" name="Int. J. Syst. Evol. Microbiol.">
        <title>Complete genome sequence of Corynebacterium casei LMG S-19264T (=DSM 44701T), isolated from a smear-ripened cheese.</title>
        <authorList>
            <consortium name="US DOE Joint Genome Institute (JGI-PGF)"/>
            <person name="Walter F."/>
            <person name="Albersmeier A."/>
            <person name="Kalinowski J."/>
            <person name="Ruckert C."/>
        </authorList>
    </citation>
    <scope>NUCLEOTIDE SEQUENCE</scope>
    <source>
        <strain evidence="9">CGMCC 1.15343</strain>
    </source>
</reference>
<dbReference type="SFLD" id="SFLDF00009">
    <property type="entry name" value="o-succinylbenzoate_synthase"/>
    <property type="match status" value="1"/>
</dbReference>
<feature type="binding site" evidence="6">
    <location>
        <position position="188"/>
    </location>
    <ligand>
        <name>Mg(2+)</name>
        <dbReference type="ChEBI" id="CHEBI:18420"/>
    </ligand>
</feature>
<dbReference type="GO" id="GO:0000287">
    <property type="term" value="F:magnesium ion binding"/>
    <property type="evidence" value="ECO:0007669"/>
    <property type="project" value="UniProtKB-ARBA"/>
</dbReference>
<evidence type="ECO:0000256" key="7">
    <source>
        <dbReference type="RuleBase" id="RU366006"/>
    </source>
</evidence>
<dbReference type="SFLD" id="SFLDG00180">
    <property type="entry name" value="muconate_cycloisomerase"/>
    <property type="match status" value="1"/>
</dbReference>
<dbReference type="AlphaFoldDB" id="A0A916XG85"/>
<dbReference type="SUPFAM" id="SSF54826">
    <property type="entry name" value="Enolase N-terminal domain-like"/>
    <property type="match status" value="1"/>
</dbReference>
<feature type="binding site" evidence="6">
    <location>
        <position position="214"/>
    </location>
    <ligand>
        <name>Mg(2+)</name>
        <dbReference type="ChEBI" id="CHEBI:18420"/>
    </ligand>
</feature>
<keyword evidence="3 6" id="KW-0460">Magnesium</keyword>
<dbReference type="GO" id="GO:0016855">
    <property type="term" value="F:racemase and epimerase activity, acting on amino acids and derivatives"/>
    <property type="evidence" value="ECO:0007669"/>
    <property type="project" value="UniProtKB-UniRule"/>
</dbReference>
<dbReference type="PANTHER" id="PTHR48073">
    <property type="entry name" value="O-SUCCINYLBENZOATE SYNTHASE-RELATED"/>
    <property type="match status" value="1"/>
</dbReference>
<dbReference type="Gene3D" id="3.20.20.120">
    <property type="entry name" value="Enolase-like C-terminal domain"/>
    <property type="match status" value="1"/>
</dbReference>
<dbReference type="GO" id="GO:0006518">
    <property type="term" value="P:peptide metabolic process"/>
    <property type="evidence" value="ECO:0007669"/>
    <property type="project" value="UniProtKB-ARBA"/>
</dbReference>
<dbReference type="InterPro" id="IPR036849">
    <property type="entry name" value="Enolase-like_C_sf"/>
</dbReference>
<organism evidence="9 10">
    <name type="scientific">Pedobacter quisquiliarum</name>
    <dbReference type="NCBI Taxonomy" id="1834438"/>
    <lineage>
        <taxon>Bacteria</taxon>
        <taxon>Pseudomonadati</taxon>
        <taxon>Bacteroidota</taxon>
        <taxon>Sphingobacteriia</taxon>
        <taxon>Sphingobacteriales</taxon>
        <taxon>Sphingobacteriaceae</taxon>
        <taxon>Pedobacter</taxon>
    </lineage>
</organism>
<dbReference type="InterPro" id="IPR013341">
    <property type="entry name" value="Mandelate_racemase_N_dom"/>
</dbReference>
<dbReference type="InterPro" id="IPR013342">
    <property type="entry name" value="Mandelate_racemase_C"/>
</dbReference>
<dbReference type="SFLD" id="SFLDS00001">
    <property type="entry name" value="Enolase"/>
    <property type="match status" value="1"/>
</dbReference>
<keyword evidence="2 6" id="KW-0479">Metal-binding</keyword>
<dbReference type="InterPro" id="IPR029065">
    <property type="entry name" value="Enolase_C-like"/>
</dbReference>
<feature type="active site" description="Proton acceptor; specific for (R)-substrate epimerization" evidence="5">
    <location>
        <position position="160"/>
    </location>
</feature>
<dbReference type="Pfam" id="PF13378">
    <property type="entry name" value="MR_MLE_C"/>
    <property type="match status" value="1"/>
</dbReference>
<dbReference type="InterPro" id="IPR029017">
    <property type="entry name" value="Enolase-like_N"/>
</dbReference>
<feature type="binding site" evidence="6">
    <location>
        <position position="239"/>
    </location>
    <ligand>
        <name>Mg(2+)</name>
        <dbReference type="ChEBI" id="CHEBI:18420"/>
    </ligand>
</feature>
<evidence type="ECO:0000256" key="4">
    <source>
        <dbReference type="ARBA" id="ARBA00023235"/>
    </source>
</evidence>
<evidence type="ECO:0000256" key="5">
    <source>
        <dbReference type="PIRSR" id="PIRSR634603-1"/>
    </source>
</evidence>
<feature type="domain" description="Mandelate racemase/muconate lactonizing enzyme C-terminal" evidence="8">
    <location>
        <begin position="139"/>
        <end position="235"/>
    </location>
</feature>
<evidence type="ECO:0000313" key="9">
    <source>
        <dbReference type="EMBL" id="GGC71087.1"/>
    </source>
</evidence>
<dbReference type="Proteomes" id="UP000651668">
    <property type="component" value="Unassembled WGS sequence"/>
</dbReference>
<dbReference type="PANTHER" id="PTHR48073:SF2">
    <property type="entry name" value="O-SUCCINYLBENZOATE SYNTHASE"/>
    <property type="match status" value="1"/>
</dbReference>
<dbReference type="EMBL" id="BMIL01000008">
    <property type="protein sequence ID" value="GGC71087.1"/>
    <property type="molecule type" value="Genomic_DNA"/>
</dbReference>
<dbReference type="FunFam" id="3.30.390.10:FF:000009">
    <property type="entry name" value="Hydrophobic dipeptide epimerase"/>
    <property type="match status" value="1"/>
</dbReference>
<evidence type="ECO:0000256" key="2">
    <source>
        <dbReference type="ARBA" id="ARBA00022723"/>
    </source>
</evidence>
<dbReference type="EC" id="5.1.1.-" evidence="7"/>
<gene>
    <name evidence="9" type="ORF">GCM10011387_25740</name>
</gene>
<reference evidence="9" key="2">
    <citation type="submission" date="2020-09" db="EMBL/GenBank/DDBJ databases">
        <authorList>
            <person name="Sun Q."/>
            <person name="Zhou Y."/>
        </authorList>
    </citation>
    <scope>NUCLEOTIDE SEQUENCE</scope>
    <source>
        <strain evidence="9">CGMCC 1.15343</strain>
    </source>
</reference>
<evidence type="ECO:0000256" key="6">
    <source>
        <dbReference type="PIRSR" id="PIRSR634603-3"/>
    </source>
</evidence>
<sequence length="369" mass="40660">MKITSIDIYRFSIPMEPFVIATGTMHFAQNTLLKIHTDAGITGIGECSAFPMIVGETQDTCIIMAQLFAKQLIGKDPLEIPDRMNDLLAAAAHNSTIKSAFDMALFDIAAKDAKLPLYAFLGGQHKIVETDMTIGINTPEKMAEAALKIRNKGCNFLKVKLGKNAIEDIERVKQIRAAVGPEMSIRLDANQGWDFDEALHALGQMAQYDIEFCEQPMRTWFDDRLPELHLNSPVKIMADESCYNHHDARKLINSQSCSYINIKFSKSGGILEAQKIHEMSLQSGVKCMIGAMLETRIALSAKLHFALASPNVVFYDLDTCLLGHLIDPVIGGLTFDGYQLSAPDTIGIGADADPAFLEQCEKWTVDATT</sequence>
<dbReference type="InterPro" id="IPR034603">
    <property type="entry name" value="Dipeptide_epimerase"/>
</dbReference>
<evidence type="ECO:0000259" key="8">
    <source>
        <dbReference type="SMART" id="SM00922"/>
    </source>
</evidence>
<dbReference type="Pfam" id="PF02746">
    <property type="entry name" value="MR_MLE_N"/>
    <property type="match status" value="1"/>
</dbReference>
<comment type="caution">
    <text evidence="9">The sequence shown here is derived from an EMBL/GenBank/DDBJ whole genome shotgun (WGS) entry which is preliminary data.</text>
</comment>
<comment type="cofactor">
    <cofactor evidence="6 7">
        <name>Mg(2+)</name>
        <dbReference type="ChEBI" id="CHEBI:18420"/>
    </cofactor>
    <text evidence="6 7">Binds 1 Mg(2+) ion per subunit.</text>
</comment>
<evidence type="ECO:0000313" key="10">
    <source>
        <dbReference type="Proteomes" id="UP000651668"/>
    </source>
</evidence>
<dbReference type="Gene3D" id="3.30.390.10">
    <property type="entry name" value="Enolase-like, N-terminal domain"/>
    <property type="match status" value="1"/>
</dbReference>
<protein>
    <recommendedName>
        <fullName evidence="7">Dipeptide epimerase</fullName>
        <ecNumber evidence="7">5.1.1.-</ecNumber>
    </recommendedName>
</protein>
<comment type="similarity">
    <text evidence="1 7">Belongs to the mandelate racemase/muconate lactonizing enzyme family.</text>
</comment>
<evidence type="ECO:0000256" key="3">
    <source>
        <dbReference type="ARBA" id="ARBA00022842"/>
    </source>
</evidence>
<keyword evidence="4 7" id="KW-0413">Isomerase</keyword>
<feature type="active site" description="Proton acceptor; specific for (S)-substrate epimerization" evidence="5">
    <location>
        <position position="263"/>
    </location>
</feature>
<evidence type="ECO:0000256" key="1">
    <source>
        <dbReference type="ARBA" id="ARBA00008031"/>
    </source>
</evidence>
<dbReference type="SMART" id="SM00922">
    <property type="entry name" value="MR_MLE"/>
    <property type="match status" value="1"/>
</dbReference>
<name>A0A916XG85_9SPHI</name>
<dbReference type="SUPFAM" id="SSF51604">
    <property type="entry name" value="Enolase C-terminal domain-like"/>
    <property type="match status" value="1"/>
</dbReference>
<dbReference type="CDD" id="cd03319">
    <property type="entry name" value="L-Ala-DL-Glu_epimerase"/>
    <property type="match status" value="1"/>
</dbReference>
<keyword evidence="10" id="KW-1185">Reference proteome</keyword>
<accession>A0A916XG85</accession>